<keyword evidence="4" id="KW-1185">Reference proteome</keyword>
<organism evidence="3 4">
    <name type="scientific">Pristionchus mayeri</name>
    <dbReference type="NCBI Taxonomy" id="1317129"/>
    <lineage>
        <taxon>Eukaryota</taxon>
        <taxon>Metazoa</taxon>
        <taxon>Ecdysozoa</taxon>
        <taxon>Nematoda</taxon>
        <taxon>Chromadorea</taxon>
        <taxon>Rhabditida</taxon>
        <taxon>Rhabditina</taxon>
        <taxon>Diplogasteromorpha</taxon>
        <taxon>Diplogasteroidea</taxon>
        <taxon>Neodiplogasteridae</taxon>
        <taxon>Pristionchus</taxon>
    </lineage>
</organism>
<feature type="transmembrane region" description="Helical" evidence="2">
    <location>
        <begin position="74"/>
        <end position="94"/>
    </location>
</feature>
<protein>
    <submittedName>
        <fullName evidence="3">Uncharacterized protein</fullName>
    </submittedName>
</protein>
<gene>
    <name evidence="3" type="ORF">PMAYCL1PPCAC_09999</name>
</gene>
<evidence type="ECO:0000256" key="1">
    <source>
        <dbReference type="SAM" id="MobiDB-lite"/>
    </source>
</evidence>
<feature type="region of interest" description="Disordered" evidence="1">
    <location>
        <begin position="307"/>
        <end position="334"/>
    </location>
</feature>
<keyword evidence="2" id="KW-0812">Transmembrane</keyword>
<sequence>QILMAATFMLMNMARGDDNDECHADFVNCCCVVPSRHRICHVIFVLLLVLVAGYAAHHANGIELTDFQRSHHKVWCFILTVVCCIHVIIILIIGKVDTQFQSILFAITTVIYVPVMIVTLFKFGDSSVQSICRAIWYALSPPLIVITVKLIYVLGKDVTDGKNGSINVQCQDLTPSPATDYAQQQRSLAASSSSTAPAAANASRNNFKRLCIPIHEHIPYQTSAAPDRSNNPPSSQTRPHIPLHIALHEYQTVNASAIGRFDPSRSTQNRRFIPAHVRVDMPAHSAAHINHNPIFRNEMTELPPRYSSLSVSRNEPPRYSNISDCPPRYSSLNH</sequence>
<dbReference type="AlphaFoldDB" id="A0AAN4ZH28"/>
<dbReference type="EMBL" id="BTRK01000003">
    <property type="protein sequence ID" value="GMR39804.1"/>
    <property type="molecule type" value="Genomic_DNA"/>
</dbReference>
<feature type="non-terminal residue" evidence="3">
    <location>
        <position position="1"/>
    </location>
</feature>
<reference evidence="4" key="1">
    <citation type="submission" date="2022-10" db="EMBL/GenBank/DDBJ databases">
        <title>Genome assembly of Pristionchus species.</title>
        <authorList>
            <person name="Yoshida K."/>
            <person name="Sommer R.J."/>
        </authorList>
    </citation>
    <scope>NUCLEOTIDE SEQUENCE [LARGE SCALE GENOMIC DNA]</scope>
    <source>
        <strain evidence="4">RS5460</strain>
    </source>
</reference>
<evidence type="ECO:0000313" key="3">
    <source>
        <dbReference type="EMBL" id="GMR39804.1"/>
    </source>
</evidence>
<feature type="transmembrane region" description="Helical" evidence="2">
    <location>
        <begin position="42"/>
        <end position="62"/>
    </location>
</feature>
<name>A0AAN4ZH28_9BILA</name>
<dbReference type="Proteomes" id="UP001328107">
    <property type="component" value="Unassembled WGS sequence"/>
</dbReference>
<feature type="transmembrane region" description="Helical" evidence="2">
    <location>
        <begin position="100"/>
        <end position="123"/>
    </location>
</feature>
<keyword evidence="2" id="KW-0472">Membrane</keyword>
<proteinExistence type="predicted"/>
<evidence type="ECO:0000256" key="2">
    <source>
        <dbReference type="SAM" id="Phobius"/>
    </source>
</evidence>
<keyword evidence="2" id="KW-1133">Transmembrane helix</keyword>
<evidence type="ECO:0000313" key="4">
    <source>
        <dbReference type="Proteomes" id="UP001328107"/>
    </source>
</evidence>
<accession>A0AAN4ZH28</accession>
<feature type="transmembrane region" description="Helical" evidence="2">
    <location>
        <begin position="135"/>
        <end position="155"/>
    </location>
</feature>
<comment type="caution">
    <text evidence="3">The sequence shown here is derived from an EMBL/GenBank/DDBJ whole genome shotgun (WGS) entry which is preliminary data.</text>
</comment>